<evidence type="ECO:0000313" key="2">
    <source>
        <dbReference type="EMBL" id="NNJ26689.1"/>
    </source>
</evidence>
<comment type="caution">
    <text evidence="2">The sequence shown here is derived from an EMBL/GenBank/DDBJ whole genome shotgun (WGS) entry which is preliminary data.</text>
</comment>
<accession>A0ABX1VG12</accession>
<protein>
    <submittedName>
        <fullName evidence="2">Uncharacterized protein</fullName>
    </submittedName>
</protein>
<dbReference type="Proteomes" id="UP000609651">
    <property type="component" value="Unassembled WGS sequence"/>
</dbReference>
<evidence type="ECO:0000256" key="1">
    <source>
        <dbReference type="SAM" id="MobiDB-lite"/>
    </source>
</evidence>
<keyword evidence="3" id="KW-1185">Reference proteome</keyword>
<sequence length="143" mass="15047">MPDPTSPAPPSGSPKDGFDSRDGAGDSPVDGSDSSPAAGSDAHPDGESDGEVEALITPRAAVLDELQVTEDEFEWALGRCLDLLEDGPDDEDDAALEDLEIVLNGRTFRLEEVAEIEISGDLSELGPLPELPNDEDPFAGEEE</sequence>
<reference evidence="2 3" key="1">
    <citation type="journal article" date="2020" name="Syst. Appl. Microbiol.">
        <title>Alienimonas chondri sp. nov., a novel planctomycete isolated from the biofilm of the red alga Chondrus crispus.</title>
        <authorList>
            <person name="Vitorino I."/>
            <person name="Albuquerque L."/>
            <person name="Wiegand S."/>
            <person name="Kallscheuer N."/>
            <person name="da Costa M.S."/>
            <person name="Lobo-da-Cunha A."/>
            <person name="Jogler C."/>
            <person name="Lage O.M."/>
        </authorList>
    </citation>
    <scope>NUCLEOTIDE SEQUENCE [LARGE SCALE GENOMIC DNA]</scope>
    <source>
        <strain evidence="2 3">LzC2</strain>
    </source>
</reference>
<feature type="region of interest" description="Disordered" evidence="1">
    <location>
        <begin position="121"/>
        <end position="143"/>
    </location>
</feature>
<dbReference type="EMBL" id="WTPX01000092">
    <property type="protein sequence ID" value="NNJ26689.1"/>
    <property type="molecule type" value="Genomic_DNA"/>
</dbReference>
<gene>
    <name evidence="2" type="ORF">LzC2_27790</name>
</gene>
<evidence type="ECO:0000313" key="3">
    <source>
        <dbReference type="Proteomes" id="UP000609651"/>
    </source>
</evidence>
<feature type="compositionally biased region" description="Acidic residues" evidence="1">
    <location>
        <begin position="132"/>
        <end position="143"/>
    </location>
</feature>
<feature type="region of interest" description="Disordered" evidence="1">
    <location>
        <begin position="1"/>
        <end position="55"/>
    </location>
</feature>
<name>A0ABX1VG12_9PLAN</name>
<proteinExistence type="predicted"/>
<feature type="compositionally biased region" description="Pro residues" evidence="1">
    <location>
        <begin position="1"/>
        <end position="12"/>
    </location>
</feature>
<feature type="compositionally biased region" description="Low complexity" evidence="1">
    <location>
        <begin position="25"/>
        <end position="41"/>
    </location>
</feature>
<dbReference type="RefSeq" id="WP_171187931.1">
    <property type="nucleotide sequence ID" value="NZ_WTPX01000092.1"/>
</dbReference>
<organism evidence="2 3">
    <name type="scientific">Alienimonas chondri</name>
    <dbReference type="NCBI Taxonomy" id="2681879"/>
    <lineage>
        <taxon>Bacteria</taxon>
        <taxon>Pseudomonadati</taxon>
        <taxon>Planctomycetota</taxon>
        <taxon>Planctomycetia</taxon>
        <taxon>Planctomycetales</taxon>
        <taxon>Planctomycetaceae</taxon>
        <taxon>Alienimonas</taxon>
    </lineage>
</organism>